<dbReference type="RefSeq" id="WP_191829283.1">
    <property type="nucleotide sequence ID" value="NZ_JACYHB010000009.1"/>
</dbReference>
<feature type="region of interest" description="Disordered" evidence="1">
    <location>
        <begin position="158"/>
        <end position="180"/>
    </location>
</feature>
<dbReference type="AlphaFoldDB" id="A0A927J0M5"/>
<sequence>MTEPPTAPASDPSTSPQLDPPRVHAIHVAKARRLPTRTVPEVEAEAGRGLVGDRYHGSKHRHVTVQTLTDLAAASAELGSDIDPGLTRRNVTLTHGDLPTRPGSFLTIGDVELQVLRIAAPCRLLDDWIAPGAMRSMHGRGGVVCRLLTSGTIRVGDEARWPMSDGTPEASRPTRQRTSR</sequence>
<dbReference type="PANTHER" id="PTHR36930">
    <property type="entry name" value="METAL-SULFUR CLUSTER BIOSYNTHESIS PROTEINS YUAD-RELATED"/>
    <property type="match status" value="1"/>
</dbReference>
<reference evidence="3" key="2">
    <citation type="submission" date="2020-09" db="EMBL/GenBank/DDBJ databases">
        <authorList>
            <person name="Yu Y."/>
        </authorList>
    </citation>
    <scope>NUCLEOTIDE SEQUENCE</scope>
    <source>
        <strain evidence="3">KCTC 49039</strain>
    </source>
</reference>
<keyword evidence="4" id="KW-1185">Reference proteome</keyword>
<dbReference type="GO" id="GO:0003824">
    <property type="term" value="F:catalytic activity"/>
    <property type="evidence" value="ECO:0007669"/>
    <property type="project" value="InterPro"/>
</dbReference>
<dbReference type="InterPro" id="IPR052716">
    <property type="entry name" value="MOSC_domain"/>
</dbReference>
<evidence type="ECO:0000313" key="4">
    <source>
        <dbReference type="Proteomes" id="UP000610846"/>
    </source>
</evidence>
<gene>
    <name evidence="3" type="ORF">IF651_11550</name>
</gene>
<feature type="region of interest" description="Disordered" evidence="1">
    <location>
        <begin position="1"/>
        <end position="21"/>
    </location>
</feature>
<name>A0A927J0M5_9MICO</name>
<protein>
    <submittedName>
        <fullName evidence="3">MOSC domain-containing protein</fullName>
    </submittedName>
</protein>
<evidence type="ECO:0000259" key="2">
    <source>
        <dbReference type="PROSITE" id="PS51340"/>
    </source>
</evidence>
<dbReference type="InterPro" id="IPR011037">
    <property type="entry name" value="Pyrv_Knase-like_insert_dom_sf"/>
</dbReference>
<comment type="caution">
    <text evidence="3">The sequence shown here is derived from an EMBL/GenBank/DDBJ whole genome shotgun (WGS) entry which is preliminary data.</text>
</comment>
<evidence type="ECO:0000313" key="3">
    <source>
        <dbReference type="EMBL" id="MBD8079691.1"/>
    </source>
</evidence>
<dbReference type="InterPro" id="IPR005302">
    <property type="entry name" value="MoCF_Sase_C"/>
</dbReference>
<reference evidence="3" key="1">
    <citation type="journal article" date="2018" name="Curr. Microbiol.">
        <title>Cellulosimicrobium arenosum sp. nov., Isolated from Marine Sediment Sand.</title>
        <authorList>
            <person name="Oh M."/>
            <person name="Kim J.H."/>
            <person name="Yoon J.H."/>
            <person name="Schumann P."/>
            <person name="Kim W."/>
        </authorList>
    </citation>
    <scope>NUCLEOTIDE SEQUENCE</scope>
    <source>
        <strain evidence="3">KCTC 49039</strain>
    </source>
</reference>
<evidence type="ECO:0000256" key="1">
    <source>
        <dbReference type="SAM" id="MobiDB-lite"/>
    </source>
</evidence>
<dbReference type="PANTHER" id="PTHR36930:SF1">
    <property type="entry name" value="MOSC DOMAIN-CONTAINING PROTEIN"/>
    <property type="match status" value="1"/>
</dbReference>
<dbReference type="GO" id="GO:0030151">
    <property type="term" value="F:molybdenum ion binding"/>
    <property type="evidence" value="ECO:0007669"/>
    <property type="project" value="InterPro"/>
</dbReference>
<feature type="domain" description="MOSC" evidence="2">
    <location>
        <begin position="37"/>
        <end position="162"/>
    </location>
</feature>
<proteinExistence type="predicted"/>
<dbReference type="Gene3D" id="2.40.33.20">
    <property type="entry name" value="PK beta-barrel domain-like"/>
    <property type="match status" value="1"/>
</dbReference>
<dbReference type="PROSITE" id="PS51340">
    <property type="entry name" value="MOSC"/>
    <property type="match status" value="1"/>
</dbReference>
<dbReference type="EMBL" id="JACYHB010000009">
    <property type="protein sequence ID" value="MBD8079691.1"/>
    <property type="molecule type" value="Genomic_DNA"/>
</dbReference>
<accession>A0A927J0M5</accession>
<dbReference type="SUPFAM" id="SSF50800">
    <property type="entry name" value="PK beta-barrel domain-like"/>
    <property type="match status" value="1"/>
</dbReference>
<dbReference type="Proteomes" id="UP000610846">
    <property type="component" value="Unassembled WGS sequence"/>
</dbReference>
<dbReference type="GO" id="GO:0030170">
    <property type="term" value="F:pyridoxal phosphate binding"/>
    <property type="evidence" value="ECO:0007669"/>
    <property type="project" value="InterPro"/>
</dbReference>
<organism evidence="3 4">
    <name type="scientific">Cellulosimicrobium arenosum</name>
    <dbReference type="NCBI Taxonomy" id="2708133"/>
    <lineage>
        <taxon>Bacteria</taxon>
        <taxon>Bacillati</taxon>
        <taxon>Actinomycetota</taxon>
        <taxon>Actinomycetes</taxon>
        <taxon>Micrococcales</taxon>
        <taxon>Promicromonosporaceae</taxon>
        <taxon>Cellulosimicrobium</taxon>
    </lineage>
</organism>
<dbReference type="Pfam" id="PF03473">
    <property type="entry name" value="MOSC"/>
    <property type="match status" value="1"/>
</dbReference>